<dbReference type="InterPro" id="IPR057933">
    <property type="entry name" value="SYNE3_dom"/>
</dbReference>
<evidence type="ECO:0000256" key="1">
    <source>
        <dbReference type="SAM" id="MobiDB-lite"/>
    </source>
</evidence>
<dbReference type="RefSeq" id="XP_010775302.1">
    <property type="nucleotide sequence ID" value="XM_010777000.1"/>
</dbReference>
<dbReference type="AlphaFoldDB" id="A0A6I9NFI3"/>
<accession>A0A6I9NFI3</accession>
<evidence type="ECO:0000259" key="2">
    <source>
        <dbReference type="Pfam" id="PF25804"/>
    </source>
</evidence>
<gene>
    <name evidence="4" type="primary">LOC104950470</name>
</gene>
<dbReference type="Proteomes" id="UP000504611">
    <property type="component" value="Unplaced"/>
</dbReference>
<feature type="compositionally biased region" description="Low complexity" evidence="1">
    <location>
        <begin position="210"/>
        <end position="227"/>
    </location>
</feature>
<reference evidence="4" key="1">
    <citation type="submission" date="2025-08" db="UniProtKB">
        <authorList>
            <consortium name="RefSeq"/>
        </authorList>
    </citation>
    <scope>IDENTIFICATION</scope>
    <source>
        <tissue evidence="4">Muscle</tissue>
    </source>
</reference>
<feature type="region of interest" description="Disordered" evidence="1">
    <location>
        <begin position="128"/>
        <end position="147"/>
    </location>
</feature>
<feature type="domain" description="Nesprin-3" evidence="2">
    <location>
        <begin position="239"/>
        <end position="327"/>
    </location>
</feature>
<dbReference type="KEGG" id="ncc:104950470"/>
<feature type="region of interest" description="Disordered" evidence="1">
    <location>
        <begin position="163"/>
        <end position="232"/>
    </location>
</feature>
<sequence>MEKWLMIMKQKLESFHSQSGEWSIEGRQHEAERALGEFPEKELQLQQMEIQAQGVLERTSEEGRVHILRDIKRQGESWLALRNMSLNLHSSSQQTDSASWSVGGPSADPSLTSPLRVGGGAMASFGSGRGVHLEGETGGRGGAVEGGLIQSHHSEGHLILSAQDSTLLKSPRTGEDRGDLGDTVDSSAWSIYSRAGQKGSTDPPPDGSTGSERSAGAADRGGAALTIKGGGGQYQSRRREFEAWLSNQNALLSGLSSSKAAVLSTKELKTRQDTLRALRAELSRGQEHFQLLLLQESQSAAAGPGPAEDVGLEELRYRWMLYKSKVKDVGELRSRAKIVQAQQEQPAVAAKVQK</sequence>
<proteinExistence type="predicted"/>
<organism evidence="3 4">
    <name type="scientific">Notothenia coriiceps</name>
    <name type="common">black rockcod</name>
    <dbReference type="NCBI Taxonomy" id="8208"/>
    <lineage>
        <taxon>Eukaryota</taxon>
        <taxon>Metazoa</taxon>
        <taxon>Chordata</taxon>
        <taxon>Craniata</taxon>
        <taxon>Vertebrata</taxon>
        <taxon>Euteleostomi</taxon>
        <taxon>Actinopterygii</taxon>
        <taxon>Neopterygii</taxon>
        <taxon>Teleostei</taxon>
        <taxon>Neoteleostei</taxon>
        <taxon>Acanthomorphata</taxon>
        <taxon>Eupercaria</taxon>
        <taxon>Perciformes</taxon>
        <taxon>Notothenioidei</taxon>
        <taxon>Nototheniidae</taxon>
        <taxon>Notothenia</taxon>
    </lineage>
</organism>
<evidence type="ECO:0000313" key="3">
    <source>
        <dbReference type="Proteomes" id="UP000504611"/>
    </source>
</evidence>
<dbReference type="OrthoDB" id="9838382at2759"/>
<protein>
    <submittedName>
        <fullName evidence="4">Nesprin-3-like</fullName>
    </submittedName>
</protein>
<dbReference type="SUPFAM" id="SSF46966">
    <property type="entry name" value="Spectrin repeat"/>
    <property type="match status" value="1"/>
</dbReference>
<keyword evidence="3" id="KW-1185">Reference proteome</keyword>
<feature type="non-terminal residue" evidence="4">
    <location>
        <position position="354"/>
    </location>
</feature>
<dbReference type="GeneID" id="104950470"/>
<evidence type="ECO:0000313" key="4">
    <source>
        <dbReference type="RefSeq" id="XP_010775302.1"/>
    </source>
</evidence>
<dbReference type="Pfam" id="PF25804">
    <property type="entry name" value="SYNE3"/>
    <property type="match status" value="1"/>
</dbReference>
<name>A0A6I9NFI3_9TELE</name>